<dbReference type="Pfam" id="PF16344">
    <property type="entry name" value="FecR_C"/>
    <property type="match status" value="1"/>
</dbReference>
<dbReference type="InterPro" id="IPR006860">
    <property type="entry name" value="FecR"/>
</dbReference>
<dbReference type="Gene3D" id="2.60.120.1440">
    <property type="match status" value="1"/>
</dbReference>
<feature type="transmembrane region" description="Helical" evidence="1">
    <location>
        <begin position="77"/>
        <end position="95"/>
    </location>
</feature>
<evidence type="ECO:0000259" key="3">
    <source>
        <dbReference type="Pfam" id="PF16344"/>
    </source>
</evidence>
<keyword evidence="1" id="KW-0472">Membrane</keyword>
<reference evidence="4 5" key="1">
    <citation type="submission" date="2018-06" db="EMBL/GenBank/DDBJ databases">
        <title>Genomic Encyclopedia of Archaeal and Bacterial Type Strains, Phase II (KMG-II): from individual species to whole genera.</title>
        <authorList>
            <person name="Goeker M."/>
        </authorList>
    </citation>
    <scope>NUCLEOTIDE SEQUENCE [LARGE SCALE GENOMIC DNA]</scope>
    <source>
        <strain evidence="4 5">DSM 23857</strain>
    </source>
</reference>
<dbReference type="EMBL" id="QLLL01000008">
    <property type="protein sequence ID" value="RAJ00499.1"/>
    <property type="molecule type" value="Genomic_DNA"/>
</dbReference>
<dbReference type="AlphaFoldDB" id="A0A327Q7L6"/>
<accession>A0A327Q7L6</accession>
<dbReference type="OrthoDB" id="697544at2"/>
<dbReference type="RefSeq" id="WP_111599610.1">
    <property type="nucleotide sequence ID" value="NZ_QLLL01000008.1"/>
</dbReference>
<evidence type="ECO:0000313" key="5">
    <source>
        <dbReference type="Proteomes" id="UP000249547"/>
    </source>
</evidence>
<dbReference type="InterPro" id="IPR032508">
    <property type="entry name" value="FecR_C"/>
</dbReference>
<dbReference type="Proteomes" id="UP000249547">
    <property type="component" value="Unassembled WGS sequence"/>
</dbReference>
<dbReference type="PANTHER" id="PTHR30273:SF2">
    <property type="entry name" value="PROTEIN FECR"/>
    <property type="match status" value="1"/>
</dbReference>
<sequence>MNKETIAALLLKYQNGECSEEEKQLVEQFYQGFDAEEDTLPTQEAMQPHYHTLYTNIMAKVQTTHPTPKRLFTIQRLAMAAAILALCVVSVWLLMPTKRTPTLAQNQPAKEQGKRFIKLADGSSVLLKAGSQLQYPHTFNGATRDVYLTGEAYFNIAPHATQPFVVHTGDVTTTVLGTAFNVKAMEGEAQVTVTVQTGKVKVDASGKALGVLTSNEQLLVSQKDEKVERNTAVNMAPVMNWAQEDISFNNATYAEAASVLSEKYGVQIIFERKETQHCRFTTSFLNQSSLEDILTVLCAFNQSTYQIQNSIVTIYGGQCN</sequence>
<proteinExistence type="predicted"/>
<evidence type="ECO:0000313" key="4">
    <source>
        <dbReference type="EMBL" id="RAJ00499.1"/>
    </source>
</evidence>
<evidence type="ECO:0000256" key="1">
    <source>
        <dbReference type="SAM" id="Phobius"/>
    </source>
</evidence>
<organism evidence="4 5">
    <name type="scientific">Chitinophaga skermanii</name>
    <dbReference type="NCBI Taxonomy" id="331697"/>
    <lineage>
        <taxon>Bacteria</taxon>
        <taxon>Pseudomonadati</taxon>
        <taxon>Bacteroidota</taxon>
        <taxon>Chitinophagia</taxon>
        <taxon>Chitinophagales</taxon>
        <taxon>Chitinophagaceae</taxon>
        <taxon>Chitinophaga</taxon>
    </lineage>
</organism>
<gene>
    <name evidence="4" type="ORF">LX64_04206</name>
</gene>
<dbReference type="PANTHER" id="PTHR30273">
    <property type="entry name" value="PERIPLASMIC SIGNAL SENSOR AND SIGMA FACTOR ACTIVATOR FECR-RELATED"/>
    <property type="match status" value="1"/>
</dbReference>
<comment type="caution">
    <text evidence="4">The sequence shown here is derived from an EMBL/GenBank/DDBJ whole genome shotgun (WGS) entry which is preliminary data.</text>
</comment>
<dbReference type="InterPro" id="IPR012373">
    <property type="entry name" value="Ferrdict_sens_TM"/>
</dbReference>
<dbReference type="Gene3D" id="3.55.50.30">
    <property type="match status" value="1"/>
</dbReference>
<dbReference type="GO" id="GO:0016989">
    <property type="term" value="F:sigma factor antagonist activity"/>
    <property type="evidence" value="ECO:0007669"/>
    <property type="project" value="TreeGrafter"/>
</dbReference>
<dbReference type="Pfam" id="PF04773">
    <property type="entry name" value="FecR"/>
    <property type="match status" value="1"/>
</dbReference>
<evidence type="ECO:0000259" key="2">
    <source>
        <dbReference type="Pfam" id="PF04773"/>
    </source>
</evidence>
<dbReference type="PIRSF" id="PIRSF018266">
    <property type="entry name" value="FecR"/>
    <property type="match status" value="1"/>
</dbReference>
<feature type="domain" description="Protein FecR C-terminal" evidence="3">
    <location>
        <begin position="246"/>
        <end position="314"/>
    </location>
</feature>
<protein>
    <submittedName>
        <fullName evidence="4">FecR family protein</fullName>
    </submittedName>
</protein>
<keyword evidence="5" id="KW-1185">Reference proteome</keyword>
<feature type="domain" description="FecR protein" evidence="2">
    <location>
        <begin position="112"/>
        <end position="201"/>
    </location>
</feature>
<name>A0A327Q7L6_9BACT</name>
<keyword evidence="1" id="KW-0812">Transmembrane</keyword>
<keyword evidence="1" id="KW-1133">Transmembrane helix</keyword>